<dbReference type="AlphaFoldDB" id="A0A2R8AHJ4"/>
<accession>A0A2R8AHJ4</accession>
<keyword evidence="1" id="KW-0812">Transmembrane</keyword>
<dbReference type="OrthoDB" id="3776971at2"/>
<protein>
    <recommendedName>
        <fullName evidence="4">10TM heavy-metal exporter</fullName>
    </recommendedName>
</protein>
<reference evidence="3" key="1">
    <citation type="submission" date="2018-03" db="EMBL/GenBank/DDBJ databases">
        <authorList>
            <person name="Rodrigo-Torres L."/>
            <person name="Arahal R. D."/>
            <person name="Lucena T."/>
        </authorList>
    </citation>
    <scope>NUCLEOTIDE SEQUENCE [LARGE SCALE GENOMIC DNA]</scope>
    <source>
        <strain evidence="3">CECT 8811</strain>
    </source>
</reference>
<dbReference type="Proteomes" id="UP000244911">
    <property type="component" value="Unassembled WGS sequence"/>
</dbReference>
<dbReference type="InterPro" id="IPR021552">
    <property type="entry name" value="ArsP_2"/>
</dbReference>
<keyword evidence="1" id="KW-0472">Membrane</keyword>
<feature type="transmembrane region" description="Helical" evidence="1">
    <location>
        <begin position="255"/>
        <end position="272"/>
    </location>
</feature>
<sequence>MTDATTIATPFGVRRPKRLLVLAIMASLAIAPGHLGALTRELMTDAYVQVSVFVAATLLLFYGAERLFKFDIGEVLSNAKGAQVPLAALLGSTPGCGGAVVVVAAYSSGHVGFGAVVATLTATMGDAAFLLLATRPDAAAVVLPLSLAIGVLSGWIVDRFHTVEYRASTLASCELAPLIGKTRPQDVAYLLLAIPGLYVGALQLAQIEVGHIFGLPIMWIALVGTFLGLSIWATSKVSAMTNAKDSPLTRMAEETSFISVWVIGAYLAYDYVAEFGGLDLELLFQSVAPLLPLLGVLVGLIPGCGPQVLVTTLYLNGIIPFAALMGNAVSNDGDALFPAIALNPKAAIVATLYSTIPAVIIAYTFYILAPGFMN</sequence>
<feature type="transmembrane region" description="Helical" evidence="1">
    <location>
        <begin position="284"/>
        <end position="301"/>
    </location>
</feature>
<evidence type="ECO:0000313" key="3">
    <source>
        <dbReference type="Proteomes" id="UP000244911"/>
    </source>
</evidence>
<evidence type="ECO:0000313" key="2">
    <source>
        <dbReference type="EMBL" id="SPF75521.1"/>
    </source>
</evidence>
<gene>
    <name evidence="2" type="ORF">ALP8811_00511</name>
</gene>
<feature type="transmembrane region" description="Helical" evidence="1">
    <location>
        <begin position="19"/>
        <end position="39"/>
    </location>
</feature>
<feature type="transmembrane region" description="Helical" evidence="1">
    <location>
        <begin position="138"/>
        <end position="157"/>
    </location>
</feature>
<organism evidence="2 3">
    <name type="scientific">Aliiroseovarius pelagivivens</name>
    <dbReference type="NCBI Taxonomy" id="1639690"/>
    <lineage>
        <taxon>Bacteria</taxon>
        <taxon>Pseudomonadati</taxon>
        <taxon>Pseudomonadota</taxon>
        <taxon>Alphaproteobacteria</taxon>
        <taxon>Rhodobacterales</taxon>
        <taxon>Paracoccaceae</taxon>
        <taxon>Aliiroseovarius</taxon>
    </lineage>
</organism>
<feature type="transmembrane region" description="Helical" evidence="1">
    <location>
        <begin position="113"/>
        <end position="132"/>
    </location>
</feature>
<evidence type="ECO:0008006" key="4">
    <source>
        <dbReference type="Google" id="ProtNLM"/>
    </source>
</evidence>
<proteinExistence type="predicted"/>
<keyword evidence="3" id="KW-1185">Reference proteome</keyword>
<name>A0A2R8AHJ4_9RHOB</name>
<keyword evidence="1" id="KW-1133">Transmembrane helix</keyword>
<dbReference type="EMBL" id="OMOI01000001">
    <property type="protein sequence ID" value="SPF75521.1"/>
    <property type="molecule type" value="Genomic_DNA"/>
</dbReference>
<feature type="transmembrane region" description="Helical" evidence="1">
    <location>
        <begin position="46"/>
        <end position="64"/>
    </location>
</feature>
<dbReference type="RefSeq" id="WP_108855613.1">
    <property type="nucleotide sequence ID" value="NZ_OMOI01000001.1"/>
</dbReference>
<dbReference type="Pfam" id="PF11449">
    <property type="entry name" value="ArsP_2"/>
    <property type="match status" value="1"/>
</dbReference>
<feature type="transmembrane region" description="Helical" evidence="1">
    <location>
        <begin position="84"/>
        <end position="106"/>
    </location>
</feature>
<feature type="transmembrane region" description="Helical" evidence="1">
    <location>
        <begin position="213"/>
        <end position="234"/>
    </location>
</feature>
<feature type="transmembrane region" description="Helical" evidence="1">
    <location>
        <begin position="187"/>
        <end position="207"/>
    </location>
</feature>
<evidence type="ECO:0000256" key="1">
    <source>
        <dbReference type="SAM" id="Phobius"/>
    </source>
</evidence>
<feature type="transmembrane region" description="Helical" evidence="1">
    <location>
        <begin position="346"/>
        <end position="369"/>
    </location>
</feature>
<feature type="transmembrane region" description="Helical" evidence="1">
    <location>
        <begin position="308"/>
        <end position="326"/>
    </location>
</feature>
<dbReference type="NCBIfam" id="NF037962">
    <property type="entry name" value="arsenic_eff"/>
    <property type="match status" value="1"/>
</dbReference>